<dbReference type="PATRIC" id="fig|289376.4.peg.747"/>
<dbReference type="InParanoid" id="B5YK33"/>
<feature type="domain" description="PepSY" evidence="2">
    <location>
        <begin position="60"/>
        <end position="118"/>
    </location>
</feature>
<organism evidence="3 4">
    <name type="scientific">Thermodesulfovibrio yellowstonii (strain ATCC 51303 / DSM 11347 / YP87)</name>
    <dbReference type="NCBI Taxonomy" id="289376"/>
    <lineage>
        <taxon>Bacteria</taxon>
        <taxon>Pseudomonadati</taxon>
        <taxon>Nitrospirota</taxon>
        <taxon>Thermodesulfovibrionia</taxon>
        <taxon>Thermodesulfovibrionales</taxon>
        <taxon>Thermodesulfovibrionaceae</taxon>
        <taxon>Thermodesulfovibrio</taxon>
    </lineage>
</organism>
<evidence type="ECO:0000313" key="3">
    <source>
        <dbReference type="EMBL" id="ACI20792.1"/>
    </source>
</evidence>
<dbReference type="OrthoDB" id="5421567at2"/>
<reference evidence="4" key="1">
    <citation type="submission" date="2008-08" db="EMBL/GenBank/DDBJ databases">
        <title>The complete genome sequence of Thermodesulfovibrio yellowstonii strain ATCC 51303 / DSM 11347 / YP87.</title>
        <authorList>
            <person name="Dodson R.J."/>
            <person name="Durkin A.S."/>
            <person name="Wu M."/>
            <person name="Eisen J."/>
            <person name="Sutton G."/>
        </authorList>
    </citation>
    <scope>NUCLEOTIDE SEQUENCE [LARGE SCALE GENOMIC DNA]</scope>
    <source>
        <strain evidence="4">ATCC 51303 / DSM 11347 / YP87</strain>
    </source>
</reference>
<protein>
    <submittedName>
        <fullName evidence="3">Peptidase propeptide and ypeb domain protein</fullName>
    </submittedName>
</protein>
<evidence type="ECO:0000313" key="4">
    <source>
        <dbReference type="Proteomes" id="UP000000718"/>
    </source>
</evidence>
<dbReference type="Proteomes" id="UP000000718">
    <property type="component" value="Chromosome"/>
</dbReference>
<sequence length="138" mass="15154">MLTKLKRKEVIEMKKILMLIGGILLVGFIALGAVYAQQAGIAGSIKVSDREEAKFAEKAAISMDDAVNAALKQVPGKVLKVELENENGYLVYGVEIVKADKTIADVKIDAGNGKVLKIDTDQDNEREDHDNNNEKRER</sequence>
<dbReference type="InterPro" id="IPR025711">
    <property type="entry name" value="PepSY"/>
</dbReference>
<dbReference type="eggNOG" id="COG3212">
    <property type="taxonomic scope" value="Bacteria"/>
</dbReference>
<feature type="region of interest" description="Disordered" evidence="1">
    <location>
        <begin position="118"/>
        <end position="138"/>
    </location>
</feature>
<proteinExistence type="predicted"/>
<dbReference type="Pfam" id="PF03413">
    <property type="entry name" value="PepSY"/>
    <property type="match status" value="1"/>
</dbReference>
<evidence type="ECO:0000256" key="1">
    <source>
        <dbReference type="SAM" id="MobiDB-lite"/>
    </source>
</evidence>
<dbReference type="HOGENOM" id="CLU_2011043_0_0_0"/>
<name>B5YK33_THEYD</name>
<dbReference type="AlphaFoldDB" id="B5YK33"/>
<dbReference type="KEGG" id="tye:THEYE_A0756"/>
<evidence type="ECO:0000259" key="2">
    <source>
        <dbReference type="Pfam" id="PF03413"/>
    </source>
</evidence>
<gene>
    <name evidence="3" type="ordered locus">THEYE_A0756</name>
</gene>
<dbReference type="EnsemblBacteria" id="ACI20792">
    <property type="protein sequence ID" value="ACI20792"/>
    <property type="gene ID" value="THEYE_A0756"/>
</dbReference>
<feature type="compositionally biased region" description="Basic and acidic residues" evidence="1">
    <location>
        <begin position="126"/>
        <end position="138"/>
    </location>
</feature>
<accession>B5YK33</accession>
<dbReference type="EMBL" id="CP001147">
    <property type="protein sequence ID" value="ACI20792.1"/>
    <property type="molecule type" value="Genomic_DNA"/>
</dbReference>
<dbReference type="Gene3D" id="3.10.450.40">
    <property type="match status" value="1"/>
</dbReference>
<dbReference type="STRING" id="289376.THEYE_A0756"/>
<reference evidence="3 4" key="2">
    <citation type="journal article" date="2015" name="Genome Announc.">
        <title>Genome Sequence of the Sulfate-Reducing Thermophilic Bacterium Thermodesulfovibrio yellowstonii Strain DSM 11347T (Phylum Nitrospirae).</title>
        <authorList>
            <person name="Bhatnagar S."/>
            <person name="Badger J.H."/>
            <person name="Madupu R."/>
            <person name="Khouri H.M."/>
            <person name="O'Connor E.M."/>
            <person name="Robb F.T."/>
            <person name="Ward N.L."/>
            <person name="Eisen J.A."/>
        </authorList>
    </citation>
    <scope>NUCLEOTIDE SEQUENCE [LARGE SCALE GENOMIC DNA]</scope>
    <source>
        <strain evidence="4">ATCC 51303 / DSM 11347 / YP87</strain>
    </source>
</reference>
<keyword evidence="4" id="KW-1185">Reference proteome</keyword>